<keyword evidence="3" id="KW-1185">Reference proteome</keyword>
<accession>A0ABU9E3T7</accession>
<evidence type="ECO:0000313" key="3">
    <source>
        <dbReference type="Proteomes" id="UP001484239"/>
    </source>
</evidence>
<sequence length="175" mass="18799">MRNALRMSACAAVAALSISAGSISAQQSGPAYDASATQAEEYDREARSLLNERGEWGRAASLFEKAAKNRGDDPKAAEDWRMAGMMAHYVGKNDQAREALERSAEVALEWGNVELAANSLIEAAWIARIQGDGADTIELVRRAERLASSPLLERAERTALMSRLSEPQPPAAPGS</sequence>
<keyword evidence="1" id="KW-0732">Signal</keyword>
<dbReference type="EMBL" id="JBBHLI010000001">
    <property type="protein sequence ID" value="MEK9499398.1"/>
    <property type="molecule type" value="Genomic_DNA"/>
</dbReference>
<reference evidence="2 3" key="1">
    <citation type="submission" date="2024-02" db="EMBL/GenBank/DDBJ databases">
        <title>A novel Gemmatimonadota bacterium.</title>
        <authorList>
            <person name="Du Z.-J."/>
            <person name="Ye Y.-Q."/>
        </authorList>
    </citation>
    <scope>NUCLEOTIDE SEQUENCE [LARGE SCALE GENOMIC DNA]</scope>
    <source>
        <strain evidence="2 3">DH-20</strain>
    </source>
</reference>
<gene>
    <name evidence="2" type="ORF">WI372_00210</name>
</gene>
<feature type="signal peptide" evidence="1">
    <location>
        <begin position="1"/>
        <end position="25"/>
    </location>
</feature>
<dbReference type="Gene3D" id="1.25.40.10">
    <property type="entry name" value="Tetratricopeptide repeat domain"/>
    <property type="match status" value="1"/>
</dbReference>
<comment type="caution">
    <text evidence="2">The sequence shown here is derived from an EMBL/GenBank/DDBJ whole genome shotgun (WGS) entry which is preliminary data.</text>
</comment>
<organism evidence="2 3">
    <name type="scientific">Gaopeijia maritima</name>
    <dbReference type="NCBI Taxonomy" id="3119007"/>
    <lineage>
        <taxon>Bacteria</taxon>
        <taxon>Pseudomonadati</taxon>
        <taxon>Gemmatimonadota</taxon>
        <taxon>Longimicrobiia</taxon>
        <taxon>Gaopeijiales</taxon>
        <taxon>Gaopeijiaceae</taxon>
        <taxon>Gaopeijia</taxon>
    </lineage>
</organism>
<name>A0ABU9E3T7_9BACT</name>
<dbReference type="SUPFAM" id="SSF48452">
    <property type="entry name" value="TPR-like"/>
    <property type="match status" value="1"/>
</dbReference>
<evidence type="ECO:0000313" key="2">
    <source>
        <dbReference type="EMBL" id="MEK9499398.1"/>
    </source>
</evidence>
<evidence type="ECO:0008006" key="4">
    <source>
        <dbReference type="Google" id="ProtNLM"/>
    </source>
</evidence>
<feature type="chain" id="PRO_5046631267" description="Tetratricopeptide repeat protein" evidence="1">
    <location>
        <begin position="26"/>
        <end position="175"/>
    </location>
</feature>
<dbReference type="InterPro" id="IPR011990">
    <property type="entry name" value="TPR-like_helical_dom_sf"/>
</dbReference>
<evidence type="ECO:0000256" key="1">
    <source>
        <dbReference type="SAM" id="SignalP"/>
    </source>
</evidence>
<protein>
    <recommendedName>
        <fullName evidence="4">Tetratricopeptide repeat protein</fullName>
    </recommendedName>
</protein>
<proteinExistence type="predicted"/>
<dbReference type="RefSeq" id="WP_405276061.1">
    <property type="nucleotide sequence ID" value="NZ_CP144380.1"/>
</dbReference>
<dbReference type="Proteomes" id="UP001484239">
    <property type="component" value="Unassembled WGS sequence"/>
</dbReference>